<gene>
    <name evidence="1" type="ORF">Back2_27970</name>
</gene>
<dbReference type="AlphaFoldDB" id="A0A3G9IHH2"/>
<dbReference type="RefSeq" id="WP_125569806.1">
    <property type="nucleotide sequence ID" value="NZ_AP019307.1"/>
</dbReference>
<evidence type="ECO:0000313" key="1">
    <source>
        <dbReference type="EMBL" id="BBH18510.1"/>
    </source>
</evidence>
<dbReference type="Proteomes" id="UP000271573">
    <property type="component" value="Chromosome"/>
</dbReference>
<name>A0A3G9IHH2_9ACTN</name>
<dbReference type="EMBL" id="AP019307">
    <property type="protein sequence ID" value="BBH18510.1"/>
    <property type="molecule type" value="Genomic_DNA"/>
</dbReference>
<sequence>MKFQHTNTYAAPIERVRAMLNDPAFREQVATRVGALSCSAAFGNGKLVVREEQPVQGVPAFAKKFAGGATTVIHTEIWDEAGTSATITLETPGKPITQAGSVALTEAAGVTTHSYTLEVSASVPLIGGKLEKLVADLTTAGLVTEGQVGAEWLASHS</sequence>
<proteinExistence type="predicted"/>
<evidence type="ECO:0008006" key="3">
    <source>
        <dbReference type="Google" id="ProtNLM"/>
    </source>
</evidence>
<organism evidence="1 2">
    <name type="scientific">Nocardioides baekrokdamisoli</name>
    <dbReference type="NCBI Taxonomy" id="1804624"/>
    <lineage>
        <taxon>Bacteria</taxon>
        <taxon>Bacillati</taxon>
        <taxon>Actinomycetota</taxon>
        <taxon>Actinomycetes</taxon>
        <taxon>Propionibacteriales</taxon>
        <taxon>Nocardioidaceae</taxon>
        <taxon>Nocardioides</taxon>
    </lineage>
</organism>
<keyword evidence="2" id="KW-1185">Reference proteome</keyword>
<dbReference type="Pfam" id="PF10698">
    <property type="entry name" value="DUF2505"/>
    <property type="match status" value="1"/>
</dbReference>
<dbReference type="KEGG" id="nbe:Back2_27970"/>
<evidence type="ECO:0000313" key="2">
    <source>
        <dbReference type="Proteomes" id="UP000271573"/>
    </source>
</evidence>
<dbReference type="InterPro" id="IPR023393">
    <property type="entry name" value="START-like_dom_sf"/>
</dbReference>
<dbReference type="Gene3D" id="3.30.530.20">
    <property type="match status" value="1"/>
</dbReference>
<reference evidence="1 2" key="1">
    <citation type="submission" date="2018-11" db="EMBL/GenBank/DDBJ databases">
        <title>Complete genome sequence of Nocardioides baekrokdamisoli strain KCTC 39748.</title>
        <authorList>
            <person name="Kang S.W."/>
            <person name="Lee K.C."/>
            <person name="Kim K.K."/>
            <person name="Kim J.S."/>
            <person name="Kim D.S."/>
            <person name="Ko S.H."/>
            <person name="Yang S.H."/>
            <person name="Shin Y.K."/>
            <person name="Lee J.S."/>
        </authorList>
    </citation>
    <scope>NUCLEOTIDE SEQUENCE [LARGE SCALE GENOMIC DNA]</scope>
    <source>
        <strain evidence="1 2">KCTC 39748</strain>
    </source>
</reference>
<dbReference type="InterPro" id="IPR019639">
    <property type="entry name" value="DUF2505"/>
</dbReference>
<protein>
    <recommendedName>
        <fullName evidence="3">DUF2505 domain-containing protein</fullName>
    </recommendedName>
</protein>
<accession>A0A3G9IHH2</accession>
<dbReference type="OrthoDB" id="3266819at2"/>